<dbReference type="AlphaFoldDB" id="A0A928VUD9"/>
<proteinExistence type="predicted"/>
<accession>A0A928VUD9</accession>
<evidence type="ECO:0000313" key="1">
    <source>
        <dbReference type="EMBL" id="MBE9033251.1"/>
    </source>
</evidence>
<name>A0A928VUD9_9CYAN</name>
<comment type="caution">
    <text evidence="1">The sequence shown here is derived from an EMBL/GenBank/DDBJ whole genome shotgun (WGS) entry which is preliminary data.</text>
</comment>
<dbReference type="NCBIfam" id="NF037966">
    <property type="entry name" value="HetP_family"/>
    <property type="match status" value="1"/>
</dbReference>
<dbReference type="EMBL" id="JADEXQ010000168">
    <property type="protein sequence ID" value="MBE9033251.1"/>
    <property type="molecule type" value="Genomic_DNA"/>
</dbReference>
<keyword evidence="2" id="KW-1185">Reference proteome</keyword>
<sequence>MQNPISKLNAESSRLDQVMEPDQFNQVIEAILSGKYSWACVLILKFAGYNPLHYIPYRTYNRIMKDNKRKMSDCVKVQHQTPNRTSKSPTVSVQDLNYSKSLNPSQQQVSGGKSVWLYYVEQH</sequence>
<organism evidence="1 2">
    <name type="scientific">Romeriopsis navalis LEGE 11480</name>
    <dbReference type="NCBI Taxonomy" id="2777977"/>
    <lineage>
        <taxon>Bacteria</taxon>
        <taxon>Bacillati</taxon>
        <taxon>Cyanobacteriota</taxon>
        <taxon>Cyanophyceae</taxon>
        <taxon>Leptolyngbyales</taxon>
        <taxon>Leptolyngbyaceae</taxon>
        <taxon>Romeriopsis</taxon>
        <taxon>Romeriopsis navalis</taxon>
    </lineage>
</organism>
<dbReference type="Proteomes" id="UP000625316">
    <property type="component" value="Unassembled WGS sequence"/>
</dbReference>
<dbReference type="InterPro" id="IPR049598">
    <property type="entry name" value="HetP-like"/>
</dbReference>
<protein>
    <submittedName>
        <fullName evidence="1">HetP family heterocyst commitment protein</fullName>
    </submittedName>
</protein>
<dbReference type="RefSeq" id="WP_264328061.1">
    <property type="nucleotide sequence ID" value="NZ_JADEXQ010000168.1"/>
</dbReference>
<evidence type="ECO:0000313" key="2">
    <source>
        <dbReference type="Proteomes" id="UP000625316"/>
    </source>
</evidence>
<gene>
    <name evidence="1" type="ORF">IQ266_26305</name>
</gene>
<reference evidence="1" key="1">
    <citation type="submission" date="2020-10" db="EMBL/GenBank/DDBJ databases">
        <authorList>
            <person name="Castelo-Branco R."/>
            <person name="Eusebio N."/>
            <person name="Adriana R."/>
            <person name="Vieira A."/>
            <person name="Brugerolle De Fraissinette N."/>
            <person name="Rezende De Castro R."/>
            <person name="Schneider M.P."/>
            <person name="Vasconcelos V."/>
            <person name="Leao P.N."/>
        </authorList>
    </citation>
    <scope>NUCLEOTIDE SEQUENCE</scope>
    <source>
        <strain evidence="1">LEGE 11480</strain>
    </source>
</reference>